<accession>A0A6C0C9F2</accession>
<reference evidence="1" key="1">
    <citation type="journal article" date="2020" name="Nature">
        <title>Giant virus diversity and host interactions through global metagenomics.</title>
        <authorList>
            <person name="Schulz F."/>
            <person name="Roux S."/>
            <person name="Paez-Espino D."/>
            <person name="Jungbluth S."/>
            <person name="Walsh D.A."/>
            <person name="Denef V.J."/>
            <person name="McMahon K.D."/>
            <person name="Konstantinidis K.T."/>
            <person name="Eloe-Fadrosh E.A."/>
            <person name="Kyrpides N.C."/>
            <person name="Woyke T."/>
        </authorList>
    </citation>
    <scope>NUCLEOTIDE SEQUENCE</scope>
    <source>
        <strain evidence="1">GVMAG-M-3300020192-26</strain>
    </source>
</reference>
<dbReference type="AlphaFoldDB" id="A0A6C0C9F2"/>
<sequence>MLQYWSTQYYWQEFVLPGDLNVQIFGHSMLLARIVWPRDLNVQIFDHSMLLAGESIARRFKCGNI</sequence>
<organism evidence="1">
    <name type="scientific">viral metagenome</name>
    <dbReference type="NCBI Taxonomy" id="1070528"/>
    <lineage>
        <taxon>unclassified sequences</taxon>
        <taxon>metagenomes</taxon>
        <taxon>organismal metagenomes</taxon>
    </lineage>
</organism>
<evidence type="ECO:0000313" key="1">
    <source>
        <dbReference type="EMBL" id="QHT00299.1"/>
    </source>
</evidence>
<dbReference type="EMBL" id="MN739354">
    <property type="protein sequence ID" value="QHT00299.1"/>
    <property type="molecule type" value="Genomic_DNA"/>
</dbReference>
<name>A0A6C0C9F2_9ZZZZ</name>
<protein>
    <submittedName>
        <fullName evidence="1">Uncharacterized protein</fullName>
    </submittedName>
</protein>
<proteinExistence type="predicted"/>